<dbReference type="SUPFAM" id="SSF55811">
    <property type="entry name" value="Nudix"/>
    <property type="match status" value="1"/>
</dbReference>
<keyword evidence="2 4" id="KW-0378">Hydrolase</keyword>
<proteinExistence type="predicted"/>
<dbReference type="EMBL" id="JAAGSC010000043">
    <property type="protein sequence ID" value="NDY96460.1"/>
    <property type="molecule type" value="Genomic_DNA"/>
</dbReference>
<evidence type="ECO:0000313" key="5">
    <source>
        <dbReference type="Proteomes" id="UP000484885"/>
    </source>
</evidence>
<gene>
    <name evidence="4" type="primary">nudE</name>
    <name evidence="4" type="ORF">G3I74_12035</name>
</gene>
<evidence type="ECO:0000259" key="3">
    <source>
        <dbReference type="PROSITE" id="PS51462"/>
    </source>
</evidence>
<comment type="caution">
    <text evidence="4">The sequence shown here is derived from an EMBL/GenBank/DDBJ whole genome shotgun (WGS) entry which is preliminary data.</text>
</comment>
<dbReference type="PROSITE" id="PS51462">
    <property type="entry name" value="NUDIX"/>
    <property type="match status" value="1"/>
</dbReference>
<feature type="domain" description="Nudix hydrolase" evidence="3">
    <location>
        <begin position="46"/>
        <end position="180"/>
    </location>
</feature>
<dbReference type="PROSITE" id="PS00893">
    <property type="entry name" value="NUDIX_BOX"/>
    <property type="match status" value="1"/>
</dbReference>
<dbReference type="RefSeq" id="WP_164211858.1">
    <property type="nucleotide sequence ID" value="NZ_JAAGSC010000043.1"/>
</dbReference>
<reference evidence="4 5" key="1">
    <citation type="submission" date="2020-02" db="EMBL/GenBank/DDBJ databases">
        <authorList>
            <person name="Zhang X.-Y."/>
        </authorList>
    </citation>
    <scope>NUCLEOTIDE SEQUENCE [LARGE SCALE GENOMIC DNA]</scope>
    <source>
        <strain evidence="4 5">C33</strain>
    </source>
</reference>
<evidence type="ECO:0000256" key="1">
    <source>
        <dbReference type="ARBA" id="ARBA00001946"/>
    </source>
</evidence>
<name>A0A845V2G6_9GAMM</name>
<dbReference type="GO" id="GO:0016787">
    <property type="term" value="F:hydrolase activity"/>
    <property type="evidence" value="ECO:0007669"/>
    <property type="project" value="UniProtKB-KW"/>
</dbReference>
<dbReference type="InterPro" id="IPR000086">
    <property type="entry name" value="NUDIX_hydrolase_dom"/>
</dbReference>
<sequence length="188" mass="21210">MTLEPDRPLPVIHARRERRPAKLFKVEQLDLEFSNGECRTYERLVSRGLGGVIVVAMPDPANVLLIREYACGFHRFELCLPKGRLEAGESAVEGANRELQEECGFGARELVSLGELTMAPGYMTHATQVVLARDLYPSRLPGDEPEELQVLTWPMDDLVTLIQREDCSEGRSIAALYMARDLIERDRI</sequence>
<accession>A0A845V2G6</accession>
<dbReference type="InterPro" id="IPR020084">
    <property type="entry name" value="NUDIX_hydrolase_CS"/>
</dbReference>
<organism evidence="4 5">
    <name type="scientific">Wenzhouxiangella limi</name>
    <dbReference type="NCBI Taxonomy" id="2707351"/>
    <lineage>
        <taxon>Bacteria</taxon>
        <taxon>Pseudomonadati</taxon>
        <taxon>Pseudomonadota</taxon>
        <taxon>Gammaproteobacteria</taxon>
        <taxon>Chromatiales</taxon>
        <taxon>Wenzhouxiangellaceae</taxon>
        <taxon>Wenzhouxiangella</taxon>
    </lineage>
</organism>
<dbReference type="Proteomes" id="UP000484885">
    <property type="component" value="Unassembled WGS sequence"/>
</dbReference>
<protein>
    <submittedName>
        <fullName evidence="4">ADP compounds hydrolase NudE</fullName>
    </submittedName>
</protein>
<keyword evidence="5" id="KW-1185">Reference proteome</keyword>
<evidence type="ECO:0000313" key="4">
    <source>
        <dbReference type="EMBL" id="NDY96460.1"/>
    </source>
</evidence>
<dbReference type="Pfam" id="PF00293">
    <property type="entry name" value="NUDIX"/>
    <property type="match status" value="1"/>
</dbReference>
<dbReference type="NCBIfam" id="NF008736">
    <property type="entry name" value="PRK11762.1"/>
    <property type="match status" value="1"/>
</dbReference>
<dbReference type="Gene3D" id="3.90.79.10">
    <property type="entry name" value="Nucleoside Triphosphate Pyrophosphohydrolase"/>
    <property type="match status" value="1"/>
</dbReference>
<dbReference type="InterPro" id="IPR015797">
    <property type="entry name" value="NUDIX_hydrolase-like_dom_sf"/>
</dbReference>
<comment type="cofactor">
    <cofactor evidence="1">
        <name>Mg(2+)</name>
        <dbReference type="ChEBI" id="CHEBI:18420"/>
    </cofactor>
</comment>
<dbReference type="AlphaFoldDB" id="A0A845V2G6"/>
<evidence type="ECO:0000256" key="2">
    <source>
        <dbReference type="ARBA" id="ARBA00022801"/>
    </source>
</evidence>